<proteinExistence type="predicted"/>
<dbReference type="AlphaFoldDB" id="A0AAV8SJ47"/>
<evidence type="ECO:0000256" key="2">
    <source>
        <dbReference type="ARBA" id="ARBA00022737"/>
    </source>
</evidence>
<dbReference type="InterPro" id="IPR019775">
    <property type="entry name" value="WD40_repeat_CS"/>
</dbReference>
<evidence type="ECO:0000256" key="3">
    <source>
        <dbReference type="PROSITE-ProRule" id="PRU00221"/>
    </source>
</evidence>
<feature type="repeat" description="WD" evidence="3">
    <location>
        <begin position="274"/>
        <end position="304"/>
    </location>
</feature>
<gene>
    <name evidence="4" type="ORF">K2173_001087</name>
</gene>
<evidence type="ECO:0000313" key="4">
    <source>
        <dbReference type="EMBL" id="KAJ8752060.1"/>
    </source>
</evidence>
<comment type="caution">
    <text evidence="4">The sequence shown here is derived from an EMBL/GenBank/DDBJ whole genome shotgun (WGS) entry which is preliminary data.</text>
</comment>
<evidence type="ECO:0000256" key="1">
    <source>
        <dbReference type="ARBA" id="ARBA00022574"/>
    </source>
</evidence>
<keyword evidence="5" id="KW-1185">Reference proteome</keyword>
<protein>
    <submittedName>
        <fullName evidence="4">Uncharacterized protein</fullName>
    </submittedName>
</protein>
<dbReference type="InterPro" id="IPR001680">
    <property type="entry name" value="WD40_rpt"/>
</dbReference>
<feature type="repeat" description="WD" evidence="3">
    <location>
        <begin position="345"/>
        <end position="361"/>
    </location>
</feature>
<dbReference type="PANTHER" id="PTHR22844">
    <property type="entry name" value="F-BOX AND WD40 DOMAIN PROTEIN"/>
    <property type="match status" value="1"/>
</dbReference>
<dbReference type="SUPFAM" id="SSF50998">
    <property type="entry name" value="Quinoprotein alcohol dehydrogenase-like"/>
    <property type="match status" value="1"/>
</dbReference>
<dbReference type="Gene3D" id="2.130.10.10">
    <property type="entry name" value="YVTN repeat-like/Quinoprotein amine dehydrogenase"/>
    <property type="match status" value="3"/>
</dbReference>
<dbReference type="InterPro" id="IPR045182">
    <property type="entry name" value="JINGUBANG-like"/>
</dbReference>
<accession>A0AAV8SJ47</accession>
<dbReference type="PANTHER" id="PTHR22844:SF324">
    <property type="entry name" value="TRANSDUCIN_WD40 REPEAT PROTEIN"/>
    <property type="match status" value="1"/>
</dbReference>
<dbReference type="SMART" id="SM00320">
    <property type="entry name" value="WD40"/>
    <property type="match status" value="7"/>
</dbReference>
<dbReference type="Pfam" id="PF00400">
    <property type="entry name" value="WD40"/>
    <property type="match status" value="4"/>
</dbReference>
<dbReference type="PROSITE" id="PS00678">
    <property type="entry name" value="WD_REPEATS_1"/>
    <property type="match status" value="1"/>
</dbReference>
<reference evidence="4 5" key="1">
    <citation type="submission" date="2021-09" db="EMBL/GenBank/DDBJ databases">
        <title>Genomic insights and catalytic innovation underlie evolution of tropane alkaloids biosynthesis.</title>
        <authorList>
            <person name="Wang Y.-J."/>
            <person name="Tian T."/>
            <person name="Huang J.-P."/>
            <person name="Huang S.-X."/>
        </authorList>
    </citation>
    <scope>NUCLEOTIDE SEQUENCE [LARGE SCALE GENOMIC DNA]</scope>
    <source>
        <strain evidence="4">KIB-2018</strain>
        <tissue evidence="4">Leaf</tissue>
    </source>
</reference>
<feature type="repeat" description="WD" evidence="3">
    <location>
        <begin position="184"/>
        <end position="214"/>
    </location>
</feature>
<feature type="repeat" description="WD" evidence="3">
    <location>
        <begin position="229"/>
        <end position="270"/>
    </location>
</feature>
<keyword evidence="1 3" id="KW-0853">WD repeat</keyword>
<dbReference type="PROSITE" id="PS50294">
    <property type="entry name" value="WD_REPEATS_REGION"/>
    <property type="match status" value="3"/>
</dbReference>
<dbReference type="InterPro" id="IPR011047">
    <property type="entry name" value="Quinoprotein_ADH-like_sf"/>
</dbReference>
<dbReference type="Proteomes" id="UP001159364">
    <property type="component" value="Linkage Group LG10"/>
</dbReference>
<dbReference type="EMBL" id="JAIWQS010000010">
    <property type="protein sequence ID" value="KAJ8752060.1"/>
    <property type="molecule type" value="Genomic_DNA"/>
</dbReference>
<sequence length="361" mass="40344">MNSQFYGSCCEVSMTPIVTSVRSLKHRCLTTLKALTPQISSLAVHNCFLYAASVNEIYVFDLSNYSHIDTLSTNDPTTGSIKSVAFHKREIFTAHQDCKIRVWKLTPSKEHHLVTTLPTVKDRFNRFLFSRNYVRVRRHKKRLWIEHWDTVSGLAVHGETMYSVSWDKSLKTWDTSNHRCLESIIAHEDAINTVAVSSDGTVYTGSADGLIRVWGKVGKKRKHSLVTTLDKHKSTVNALALSDDGSLLFSGGCDRSILAWQRDDDDHMKLVQKLWGHAGAILCLINVDHLLVSGSEDCTVRIWEHGKKPNGFDCMFVLEGHERPVKSVVAISNKGAGACNGPFSICSGSLDGEIKIWEVSN</sequence>
<keyword evidence="2" id="KW-0677">Repeat</keyword>
<dbReference type="PROSITE" id="PS50082">
    <property type="entry name" value="WD_REPEATS_2"/>
    <property type="match status" value="4"/>
</dbReference>
<name>A0AAV8SJ47_9ROSI</name>
<dbReference type="InterPro" id="IPR020472">
    <property type="entry name" value="WD40_PAC1"/>
</dbReference>
<dbReference type="PRINTS" id="PR00320">
    <property type="entry name" value="GPROTEINBRPT"/>
</dbReference>
<organism evidence="4 5">
    <name type="scientific">Erythroxylum novogranatense</name>
    <dbReference type="NCBI Taxonomy" id="1862640"/>
    <lineage>
        <taxon>Eukaryota</taxon>
        <taxon>Viridiplantae</taxon>
        <taxon>Streptophyta</taxon>
        <taxon>Embryophyta</taxon>
        <taxon>Tracheophyta</taxon>
        <taxon>Spermatophyta</taxon>
        <taxon>Magnoliopsida</taxon>
        <taxon>eudicotyledons</taxon>
        <taxon>Gunneridae</taxon>
        <taxon>Pentapetalae</taxon>
        <taxon>rosids</taxon>
        <taxon>fabids</taxon>
        <taxon>Malpighiales</taxon>
        <taxon>Erythroxylaceae</taxon>
        <taxon>Erythroxylum</taxon>
    </lineage>
</organism>
<evidence type="ECO:0000313" key="5">
    <source>
        <dbReference type="Proteomes" id="UP001159364"/>
    </source>
</evidence>
<dbReference type="InterPro" id="IPR015943">
    <property type="entry name" value="WD40/YVTN_repeat-like_dom_sf"/>
</dbReference>